<keyword evidence="4" id="KW-1185">Reference proteome</keyword>
<feature type="region of interest" description="Disordered" evidence="1">
    <location>
        <begin position="197"/>
        <end position="218"/>
    </location>
</feature>
<comment type="caution">
    <text evidence="3">The sequence shown here is derived from an EMBL/GenBank/DDBJ whole genome shotgun (WGS) entry which is preliminary data.</text>
</comment>
<name>A0A232FAR7_9HYME</name>
<evidence type="ECO:0000313" key="4">
    <source>
        <dbReference type="Proteomes" id="UP000215335"/>
    </source>
</evidence>
<evidence type="ECO:0000256" key="1">
    <source>
        <dbReference type="SAM" id="MobiDB-lite"/>
    </source>
</evidence>
<sequence>ILSSRFSSIAAFSMLCLTFVMINADEAPEVPKDPVEATAERMERRKAIYFTNVFNMCEFVKTILSMVMYTKVFKYFLIEIAELVQDSDSCTECICLHLWAMFNASTLVQQKTHRIILGRVAEQNQQNTIKKNSSIKTVYPTNSGLREDLQQPGIIEKFILTVPEAISAELTHIPSGIKTASAEARQPAISRRPLLLHANSQNKKKVMPRPIKQRNQTL</sequence>
<proteinExistence type="predicted"/>
<feature type="non-terminal residue" evidence="3">
    <location>
        <position position="1"/>
    </location>
</feature>
<evidence type="ECO:0000313" key="3">
    <source>
        <dbReference type="EMBL" id="OXU27936.1"/>
    </source>
</evidence>
<dbReference type="Proteomes" id="UP000215335">
    <property type="component" value="Unassembled WGS sequence"/>
</dbReference>
<dbReference type="AlphaFoldDB" id="A0A232FAR7"/>
<feature type="signal peptide" evidence="2">
    <location>
        <begin position="1"/>
        <end position="24"/>
    </location>
</feature>
<dbReference type="EMBL" id="NNAY01000509">
    <property type="protein sequence ID" value="OXU27936.1"/>
    <property type="molecule type" value="Genomic_DNA"/>
</dbReference>
<protein>
    <recommendedName>
        <fullName evidence="5">Secreted protein</fullName>
    </recommendedName>
</protein>
<evidence type="ECO:0000256" key="2">
    <source>
        <dbReference type="SAM" id="SignalP"/>
    </source>
</evidence>
<evidence type="ECO:0008006" key="5">
    <source>
        <dbReference type="Google" id="ProtNLM"/>
    </source>
</evidence>
<feature type="chain" id="PRO_5012036925" description="Secreted protein" evidence="2">
    <location>
        <begin position="25"/>
        <end position="218"/>
    </location>
</feature>
<reference evidence="3 4" key="1">
    <citation type="journal article" date="2017" name="Curr. Biol.">
        <title>The Evolution of Venom by Co-option of Single-Copy Genes.</title>
        <authorList>
            <person name="Martinson E.O."/>
            <person name="Mrinalini"/>
            <person name="Kelkar Y.D."/>
            <person name="Chang C.H."/>
            <person name="Werren J.H."/>
        </authorList>
    </citation>
    <scope>NUCLEOTIDE SEQUENCE [LARGE SCALE GENOMIC DNA]</scope>
    <source>
        <strain evidence="3 4">Alberta</strain>
        <tissue evidence="3">Whole body</tissue>
    </source>
</reference>
<gene>
    <name evidence="3" type="ORF">TSAR_016384</name>
</gene>
<organism evidence="3 4">
    <name type="scientific">Trichomalopsis sarcophagae</name>
    <dbReference type="NCBI Taxonomy" id="543379"/>
    <lineage>
        <taxon>Eukaryota</taxon>
        <taxon>Metazoa</taxon>
        <taxon>Ecdysozoa</taxon>
        <taxon>Arthropoda</taxon>
        <taxon>Hexapoda</taxon>
        <taxon>Insecta</taxon>
        <taxon>Pterygota</taxon>
        <taxon>Neoptera</taxon>
        <taxon>Endopterygota</taxon>
        <taxon>Hymenoptera</taxon>
        <taxon>Apocrita</taxon>
        <taxon>Proctotrupomorpha</taxon>
        <taxon>Chalcidoidea</taxon>
        <taxon>Pteromalidae</taxon>
        <taxon>Pteromalinae</taxon>
        <taxon>Trichomalopsis</taxon>
    </lineage>
</organism>
<keyword evidence="2" id="KW-0732">Signal</keyword>
<accession>A0A232FAR7</accession>